<name>A0A8T2ZT79_POPDE</name>
<dbReference type="AlphaFoldDB" id="A0A8T2ZT79"/>
<proteinExistence type="predicted"/>
<sequence length="98" mass="10698">MAGSTTSLVLLHFYTGGVVHRCHGWETGTLEVSVFCSFLLFFGLPSHFLIVSVMSCWRREAAIGQLMVVGLGASWRPRWLGGKPEKGRGFGLLGRSGQ</sequence>
<dbReference type="Proteomes" id="UP000807159">
    <property type="component" value="Chromosome 1"/>
</dbReference>
<keyword evidence="3" id="KW-1185">Reference proteome</keyword>
<organism evidence="2 3">
    <name type="scientific">Populus deltoides</name>
    <name type="common">Eastern poplar</name>
    <name type="synonym">Eastern cottonwood</name>
    <dbReference type="NCBI Taxonomy" id="3696"/>
    <lineage>
        <taxon>Eukaryota</taxon>
        <taxon>Viridiplantae</taxon>
        <taxon>Streptophyta</taxon>
        <taxon>Embryophyta</taxon>
        <taxon>Tracheophyta</taxon>
        <taxon>Spermatophyta</taxon>
        <taxon>Magnoliopsida</taxon>
        <taxon>eudicotyledons</taxon>
        <taxon>Gunneridae</taxon>
        <taxon>Pentapetalae</taxon>
        <taxon>rosids</taxon>
        <taxon>fabids</taxon>
        <taxon>Malpighiales</taxon>
        <taxon>Salicaceae</taxon>
        <taxon>Saliceae</taxon>
        <taxon>Populus</taxon>
    </lineage>
</organism>
<feature type="transmembrane region" description="Helical" evidence="1">
    <location>
        <begin position="32"/>
        <end position="57"/>
    </location>
</feature>
<evidence type="ECO:0000313" key="3">
    <source>
        <dbReference type="Proteomes" id="UP000807159"/>
    </source>
</evidence>
<feature type="non-terminal residue" evidence="2">
    <location>
        <position position="1"/>
    </location>
</feature>
<keyword evidence="1" id="KW-1133">Transmembrane helix</keyword>
<evidence type="ECO:0000256" key="1">
    <source>
        <dbReference type="SAM" id="Phobius"/>
    </source>
</evidence>
<reference evidence="2" key="1">
    <citation type="journal article" date="2021" name="J. Hered.">
        <title>Genome Assembly of Salicaceae Populus deltoides (Eastern Cottonwood) I-69 Based on Nanopore Sequencing and Hi-C Technologies.</title>
        <authorList>
            <person name="Bai S."/>
            <person name="Wu H."/>
            <person name="Zhang J."/>
            <person name="Pan Z."/>
            <person name="Zhao W."/>
            <person name="Li Z."/>
            <person name="Tong C."/>
        </authorList>
    </citation>
    <scope>NUCLEOTIDE SEQUENCE</scope>
    <source>
        <tissue evidence="2">Leaf</tissue>
    </source>
</reference>
<protein>
    <submittedName>
        <fullName evidence="2">Uncharacterized protein</fullName>
    </submittedName>
</protein>
<gene>
    <name evidence="2" type="ORF">H0E87_001828</name>
</gene>
<dbReference type="EMBL" id="JACEGQ020000001">
    <property type="protein sequence ID" value="KAH8520531.1"/>
    <property type="molecule type" value="Genomic_DNA"/>
</dbReference>
<accession>A0A8T2ZT79</accession>
<comment type="caution">
    <text evidence="2">The sequence shown here is derived from an EMBL/GenBank/DDBJ whole genome shotgun (WGS) entry which is preliminary data.</text>
</comment>
<keyword evidence="1" id="KW-0472">Membrane</keyword>
<evidence type="ECO:0000313" key="2">
    <source>
        <dbReference type="EMBL" id="KAH8520531.1"/>
    </source>
</evidence>
<keyword evidence="1" id="KW-0812">Transmembrane</keyword>